<evidence type="ECO:0000313" key="3">
    <source>
        <dbReference type="Proteomes" id="UP001321421"/>
    </source>
</evidence>
<organism evidence="2 3">
    <name type="scientific">Barrientosiimonas endolithica</name>
    <dbReference type="NCBI Taxonomy" id="1535208"/>
    <lineage>
        <taxon>Bacteria</taxon>
        <taxon>Bacillati</taxon>
        <taxon>Actinomycetota</taxon>
        <taxon>Actinomycetes</taxon>
        <taxon>Micrococcales</taxon>
        <taxon>Dermacoccaceae</taxon>
        <taxon>Barrientosiimonas</taxon>
    </lineage>
</organism>
<protein>
    <recommendedName>
        <fullName evidence="4">Integral membrane protein</fullName>
    </recommendedName>
</protein>
<feature type="transmembrane region" description="Helical" evidence="1">
    <location>
        <begin position="56"/>
        <end position="76"/>
    </location>
</feature>
<evidence type="ECO:0000313" key="2">
    <source>
        <dbReference type="EMBL" id="BDZ56834.1"/>
    </source>
</evidence>
<keyword evidence="3" id="KW-1185">Reference proteome</keyword>
<dbReference type="RefSeq" id="WP_289232212.1">
    <property type="nucleotide sequence ID" value="NZ_AP027735.1"/>
</dbReference>
<sequence length="155" mass="16268">MSEWWNVEIVGAGKLPMLLCFLAFVVTFLATRGITRMIRAGRGPFRNNVTSSGVHIHHAVPGLGLLLIGAFVALSAEHGGFRATAGVLVGVGASLVLDEFALILHLSDVYWSQEGQASVQAVALTASCLALVLLGFTPARSEDLTGGSRPAGRSR</sequence>
<reference evidence="3" key="1">
    <citation type="journal article" date="2019" name="Int. J. Syst. Evol. Microbiol.">
        <title>The Global Catalogue of Microorganisms (GCM) 10K type strain sequencing project: providing services to taxonomists for standard genome sequencing and annotation.</title>
        <authorList>
            <consortium name="The Broad Institute Genomics Platform"/>
            <consortium name="The Broad Institute Genome Sequencing Center for Infectious Disease"/>
            <person name="Wu L."/>
            <person name="Ma J."/>
        </authorList>
    </citation>
    <scope>NUCLEOTIDE SEQUENCE [LARGE SCALE GENOMIC DNA]</scope>
    <source>
        <strain evidence="3">NBRC 110608</strain>
    </source>
</reference>
<gene>
    <name evidence="2" type="ORF">GCM10025872_04910</name>
</gene>
<keyword evidence="1" id="KW-1133">Transmembrane helix</keyword>
<evidence type="ECO:0008006" key="4">
    <source>
        <dbReference type="Google" id="ProtNLM"/>
    </source>
</evidence>
<feature type="transmembrane region" description="Helical" evidence="1">
    <location>
        <begin position="117"/>
        <end position="136"/>
    </location>
</feature>
<dbReference type="EMBL" id="AP027735">
    <property type="protein sequence ID" value="BDZ56834.1"/>
    <property type="molecule type" value="Genomic_DNA"/>
</dbReference>
<keyword evidence="1" id="KW-0812">Transmembrane</keyword>
<dbReference type="Proteomes" id="UP001321421">
    <property type="component" value="Chromosome"/>
</dbReference>
<keyword evidence="1" id="KW-0472">Membrane</keyword>
<feature type="transmembrane region" description="Helical" evidence="1">
    <location>
        <begin position="15"/>
        <end position="35"/>
    </location>
</feature>
<accession>A0ABN6YHE1</accession>
<name>A0ABN6YHE1_9MICO</name>
<evidence type="ECO:0000256" key="1">
    <source>
        <dbReference type="SAM" id="Phobius"/>
    </source>
</evidence>
<proteinExistence type="predicted"/>